<feature type="transmembrane region" description="Helical" evidence="11">
    <location>
        <begin position="431"/>
        <end position="449"/>
    </location>
</feature>
<dbReference type="Pfam" id="PF03595">
    <property type="entry name" value="SLAC1"/>
    <property type="match status" value="1"/>
</dbReference>
<feature type="transmembrane region" description="Helical" evidence="11">
    <location>
        <begin position="408"/>
        <end position="425"/>
    </location>
</feature>
<dbReference type="InterPro" id="IPR038665">
    <property type="entry name" value="Voltage-dep_anion_channel_sf"/>
</dbReference>
<feature type="transmembrane region" description="Helical" evidence="11">
    <location>
        <begin position="461"/>
        <end position="482"/>
    </location>
</feature>
<evidence type="ECO:0008006" key="14">
    <source>
        <dbReference type="Google" id="ProtNLM"/>
    </source>
</evidence>
<dbReference type="PANTHER" id="PTHR31269">
    <property type="entry name" value="S-TYPE ANION CHANNEL SLAH3"/>
    <property type="match status" value="1"/>
</dbReference>
<dbReference type="EMBL" id="CM027688">
    <property type="protein sequence ID" value="KAG0519427.1"/>
    <property type="molecule type" value="Genomic_DNA"/>
</dbReference>
<evidence type="ECO:0000256" key="6">
    <source>
        <dbReference type="ARBA" id="ARBA00022692"/>
    </source>
</evidence>
<dbReference type="GO" id="GO:0012505">
    <property type="term" value="C:endomembrane system"/>
    <property type="evidence" value="ECO:0007669"/>
    <property type="project" value="UniProtKB-SubCell"/>
</dbReference>
<feature type="transmembrane region" description="Helical" evidence="11">
    <location>
        <begin position="549"/>
        <end position="570"/>
    </location>
</feature>
<keyword evidence="5" id="KW-1003">Cell membrane</keyword>
<name>A0A921QEU0_SORBI</name>
<comment type="caution">
    <text evidence="12">The sequence shown here is derived from an EMBL/GenBank/DDBJ whole genome shotgun (WGS) entry which is preliminary data.</text>
</comment>
<dbReference type="Proteomes" id="UP000807115">
    <property type="component" value="Chromosome 9"/>
</dbReference>
<feature type="region of interest" description="Disordered" evidence="10">
    <location>
        <begin position="620"/>
        <end position="645"/>
    </location>
</feature>
<evidence type="ECO:0000256" key="5">
    <source>
        <dbReference type="ARBA" id="ARBA00022475"/>
    </source>
</evidence>
<evidence type="ECO:0000256" key="3">
    <source>
        <dbReference type="ARBA" id="ARBA00007808"/>
    </source>
</evidence>
<feature type="transmembrane region" description="Helical" evidence="11">
    <location>
        <begin position="518"/>
        <end position="537"/>
    </location>
</feature>
<accession>A0A921QEU0</accession>
<evidence type="ECO:0000256" key="11">
    <source>
        <dbReference type="SAM" id="Phobius"/>
    </source>
</evidence>
<evidence type="ECO:0000256" key="9">
    <source>
        <dbReference type="ARBA" id="ARBA00023136"/>
    </source>
</evidence>
<evidence type="ECO:0000256" key="8">
    <source>
        <dbReference type="ARBA" id="ARBA00023065"/>
    </source>
</evidence>
<evidence type="ECO:0000313" key="12">
    <source>
        <dbReference type="EMBL" id="KAG0519427.1"/>
    </source>
</evidence>
<protein>
    <recommendedName>
        <fullName evidence="14">S-type anion channel SLAH2</fullName>
    </recommendedName>
</protein>
<organism evidence="12 13">
    <name type="scientific">Sorghum bicolor</name>
    <name type="common">Sorghum</name>
    <name type="synonym">Sorghum vulgare</name>
    <dbReference type="NCBI Taxonomy" id="4558"/>
    <lineage>
        <taxon>Eukaryota</taxon>
        <taxon>Viridiplantae</taxon>
        <taxon>Streptophyta</taxon>
        <taxon>Embryophyta</taxon>
        <taxon>Tracheophyta</taxon>
        <taxon>Spermatophyta</taxon>
        <taxon>Magnoliopsida</taxon>
        <taxon>Liliopsida</taxon>
        <taxon>Poales</taxon>
        <taxon>Poaceae</taxon>
        <taxon>PACMAD clade</taxon>
        <taxon>Panicoideae</taxon>
        <taxon>Andropogonodae</taxon>
        <taxon>Andropogoneae</taxon>
        <taxon>Sorghinae</taxon>
        <taxon>Sorghum</taxon>
    </lineage>
</organism>
<keyword evidence="6 11" id="KW-0812">Transmembrane</keyword>
<evidence type="ECO:0000256" key="4">
    <source>
        <dbReference type="ARBA" id="ARBA00022448"/>
    </source>
</evidence>
<dbReference type="PANTHER" id="PTHR31269:SF6">
    <property type="entry name" value="S-TYPE ANION CHANNEL SLAH3"/>
    <property type="match status" value="1"/>
</dbReference>
<reference evidence="12" key="1">
    <citation type="journal article" date="2019" name="BMC Genomics">
        <title>A new reference genome for Sorghum bicolor reveals high levels of sequence similarity between sweet and grain genotypes: implications for the genetics of sugar metabolism.</title>
        <authorList>
            <person name="Cooper E.A."/>
            <person name="Brenton Z.W."/>
            <person name="Flinn B.S."/>
            <person name="Jenkins J."/>
            <person name="Shu S."/>
            <person name="Flowers D."/>
            <person name="Luo F."/>
            <person name="Wang Y."/>
            <person name="Xia P."/>
            <person name="Barry K."/>
            <person name="Daum C."/>
            <person name="Lipzen A."/>
            <person name="Yoshinaga Y."/>
            <person name="Schmutz J."/>
            <person name="Saski C."/>
            <person name="Vermerris W."/>
            <person name="Kresovich S."/>
        </authorList>
    </citation>
    <scope>NUCLEOTIDE SEQUENCE</scope>
</reference>
<reference evidence="12" key="2">
    <citation type="submission" date="2020-10" db="EMBL/GenBank/DDBJ databases">
        <authorList>
            <person name="Cooper E.A."/>
            <person name="Brenton Z.W."/>
            <person name="Flinn B.S."/>
            <person name="Jenkins J."/>
            <person name="Shu S."/>
            <person name="Flowers D."/>
            <person name="Luo F."/>
            <person name="Wang Y."/>
            <person name="Xia P."/>
            <person name="Barry K."/>
            <person name="Daum C."/>
            <person name="Lipzen A."/>
            <person name="Yoshinaga Y."/>
            <person name="Schmutz J."/>
            <person name="Saski C."/>
            <person name="Vermerris W."/>
            <person name="Kresovich S."/>
        </authorList>
    </citation>
    <scope>NUCLEOTIDE SEQUENCE</scope>
</reference>
<evidence type="ECO:0000256" key="10">
    <source>
        <dbReference type="SAM" id="MobiDB-lite"/>
    </source>
</evidence>
<evidence type="ECO:0000256" key="2">
    <source>
        <dbReference type="ARBA" id="ARBA00004236"/>
    </source>
</evidence>
<feature type="transmembrane region" description="Helical" evidence="11">
    <location>
        <begin position="306"/>
        <end position="329"/>
    </location>
</feature>
<keyword evidence="8" id="KW-0406">Ion transport</keyword>
<evidence type="ECO:0000313" key="13">
    <source>
        <dbReference type="Proteomes" id="UP000807115"/>
    </source>
</evidence>
<comment type="similarity">
    <text evidence="3">Belongs to the SLAC1 S-type anion channel family.</text>
</comment>
<keyword evidence="4" id="KW-0813">Transport</keyword>
<feature type="transmembrane region" description="Helical" evidence="11">
    <location>
        <begin position="370"/>
        <end position="387"/>
    </location>
</feature>
<comment type="subcellular location">
    <subcellularLocation>
        <location evidence="2">Cell membrane</location>
    </subcellularLocation>
    <subcellularLocation>
        <location evidence="1">Endomembrane system</location>
        <topology evidence="1">Multi-pass membrane protein</topology>
    </subcellularLocation>
</comment>
<sequence length="645" mass="70420">MTSALYIRAPSASSAAHPGDRAAMSTSESVQMARVGDGASTARPLPELLRLPLPQARDTFVDGGRAPGSPVAAAAAAASARTAESMETLYSVAFSVPASPSGLHHGACASVVRSVTPPTPQLAEHQHKHAEAAPLPQLLNQARYHSQPALTIRTEETPPLQRVRTVSRSDSMRDRRFDQFKTFSGRLERQLSNLRGVAVDIEPAAAVSNSHKKMISEEELADTDDDGEIPTADRYFAALEGPELETLRATEVSALPEDETWPFLLRFPINAFGMCLGVSSQAMLWKTLQSEPSTAFLHVSPAVNSALWWISASLMALVSFTYLLKIVFYFEAVRREFHHPIRVNFFFAPWIACLFLVKGLPQPVADVHHVVWYILMAPILFLDLKIYGQWMSGGDRRLSKVATPTNHLAVVGNFVGALLGAKMGLREVPIFFFAVGVVHYLVLFVTLYQRLPTNAKLPKELHPVFFLFIAAPSVASVGWARLCGEFNYAAKIFYFTSLFLYMSLVVRINLFRGVRFSLAWWAYTFPMTSVAIAAAVYSSTVTNVLTRALAVGLSGVASVTVAGVLVTTVYRAFVRKDLFPNDVSIAVTQRPKAKFGKILAHIRASGDGVKDLVFAVSRHGSGSADTNSASESPSPMARGRRRAEL</sequence>
<dbReference type="InterPro" id="IPR030183">
    <property type="entry name" value="SLAC/SLAH"/>
</dbReference>
<dbReference type="CDD" id="cd09323">
    <property type="entry name" value="TDT_SLAC1_like"/>
    <property type="match status" value="1"/>
</dbReference>
<dbReference type="GO" id="GO:0006873">
    <property type="term" value="P:intracellular monoatomic ion homeostasis"/>
    <property type="evidence" value="ECO:0007669"/>
    <property type="project" value="InterPro"/>
</dbReference>
<keyword evidence="7 11" id="KW-1133">Transmembrane helix</keyword>
<keyword evidence="9 11" id="KW-0472">Membrane</keyword>
<gene>
    <name evidence="12" type="ORF">BDA96_09G263400</name>
</gene>
<feature type="transmembrane region" description="Helical" evidence="11">
    <location>
        <begin position="341"/>
        <end position="358"/>
    </location>
</feature>
<proteinExistence type="inferred from homology"/>
<dbReference type="Gene3D" id="1.50.10.150">
    <property type="entry name" value="Voltage-dependent anion channel"/>
    <property type="match status" value="1"/>
</dbReference>
<feature type="transmembrane region" description="Helical" evidence="11">
    <location>
        <begin position="488"/>
        <end position="506"/>
    </location>
</feature>
<evidence type="ECO:0000256" key="7">
    <source>
        <dbReference type="ARBA" id="ARBA00022989"/>
    </source>
</evidence>
<dbReference type="GO" id="GO:0008308">
    <property type="term" value="F:voltage-gated monoatomic anion channel activity"/>
    <property type="evidence" value="ECO:0007669"/>
    <property type="project" value="InterPro"/>
</dbReference>
<feature type="region of interest" description="Disordered" evidence="10">
    <location>
        <begin position="9"/>
        <end position="45"/>
    </location>
</feature>
<dbReference type="GO" id="GO:0005886">
    <property type="term" value="C:plasma membrane"/>
    <property type="evidence" value="ECO:0007669"/>
    <property type="project" value="UniProtKB-SubCell"/>
</dbReference>
<dbReference type="InterPro" id="IPR004695">
    <property type="entry name" value="SLAC1/Mae1/Ssu1/TehA"/>
</dbReference>
<feature type="compositionally biased region" description="Polar residues" evidence="10">
    <location>
        <begin position="623"/>
        <end position="633"/>
    </location>
</feature>
<evidence type="ECO:0000256" key="1">
    <source>
        <dbReference type="ARBA" id="ARBA00004127"/>
    </source>
</evidence>
<dbReference type="AlphaFoldDB" id="A0A921QEU0"/>